<comment type="caution">
    <text evidence="3">The sequence shown here is derived from an EMBL/GenBank/DDBJ whole genome shotgun (WGS) entry which is preliminary data.</text>
</comment>
<dbReference type="Proteomes" id="UP000448575">
    <property type="component" value="Unassembled WGS sequence"/>
</dbReference>
<evidence type="ECO:0000259" key="2">
    <source>
        <dbReference type="Pfam" id="PF00753"/>
    </source>
</evidence>
<dbReference type="PANTHER" id="PTHR30619:SF1">
    <property type="entry name" value="RECOMBINATION PROTEIN 2"/>
    <property type="match status" value="1"/>
</dbReference>
<feature type="domain" description="Metallo-beta-lactamase" evidence="2">
    <location>
        <begin position="57"/>
        <end position="157"/>
    </location>
</feature>
<dbReference type="InterPro" id="IPR036866">
    <property type="entry name" value="RibonucZ/Hydroxyglut_hydro"/>
</dbReference>
<dbReference type="EMBL" id="WWCJ01000018">
    <property type="protein sequence ID" value="MYN04555.1"/>
    <property type="molecule type" value="Genomic_DNA"/>
</dbReference>
<dbReference type="SUPFAM" id="SSF56281">
    <property type="entry name" value="Metallo-hydrolase/oxidoreductase"/>
    <property type="match status" value="1"/>
</dbReference>
<dbReference type="PANTHER" id="PTHR30619">
    <property type="entry name" value="DNA INTERNALIZATION/COMPETENCE PROTEIN COMEC/REC2"/>
    <property type="match status" value="1"/>
</dbReference>
<accession>A0A6N9HPF9</accession>
<gene>
    <name evidence="3" type="ORF">GTP41_20900</name>
</gene>
<feature type="region of interest" description="Disordered" evidence="1">
    <location>
        <begin position="1"/>
        <end position="43"/>
    </location>
</feature>
<evidence type="ECO:0000313" key="3">
    <source>
        <dbReference type="EMBL" id="MYN04555.1"/>
    </source>
</evidence>
<evidence type="ECO:0000256" key="1">
    <source>
        <dbReference type="SAM" id="MobiDB-lite"/>
    </source>
</evidence>
<dbReference type="GO" id="GO:0016787">
    <property type="term" value="F:hydrolase activity"/>
    <property type="evidence" value="ECO:0007669"/>
    <property type="project" value="UniProtKB-KW"/>
</dbReference>
<dbReference type="Gene3D" id="3.60.15.10">
    <property type="entry name" value="Ribonuclease Z/Hydroxyacylglutathione hydrolase-like"/>
    <property type="match status" value="1"/>
</dbReference>
<dbReference type="Pfam" id="PF00753">
    <property type="entry name" value="Lactamase_B"/>
    <property type="match status" value="1"/>
</dbReference>
<protein>
    <submittedName>
        <fullName evidence="3">MBL fold metallo-hydrolase</fullName>
    </submittedName>
</protein>
<dbReference type="InterPro" id="IPR052159">
    <property type="entry name" value="Competence_DNA_uptake"/>
</dbReference>
<evidence type="ECO:0000313" key="4">
    <source>
        <dbReference type="Proteomes" id="UP000448575"/>
    </source>
</evidence>
<organism evidence="3 4">
    <name type="scientific">Pseudoduganella guangdongensis</name>
    <dbReference type="NCBI Taxonomy" id="2692179"/>
    <lineage>
        <taxon>Bacteria</taxon>
        <taxon>Pseudomonadati</taxon>
        <taxon>Pseudomonadota</taxon>
        <taxon>Betaproteobacteria</taxon>
        <taxon>Burkholderiales</taxon>
        <taxon>Oxalobacteraceae</taxon>
        <taxon>Telluria group</taxon>
        <taxon>Pseudoduganella</taxon>
    </lineage>
</organism>
<dbReference type="AlphaFoldDB" id="A0A6N9HPF9"/>
<dbReference type="RefSeq" id="WP_161027518.1">
    <property type="nucleotide sequence ID" value="NZ_WWCJ01000018.1"/>
</dbReference>
<reference evidence="3 4" key="1">
    <citation type="submission" date="2019-12" db="EMBL/GenBank/DDBJ databases">
        <title>Novel species isolated from a subtropical stream in China.</title>
        <authorList>
            <person name="Lu H."/>
        </authorList>
    </citation>
    <scope>NUCLEOTIDE SEQUENCE [LARGE SCALE GENOMIC DNA]</scope>
    <source>
        <strain evidence="3 4">DS3</strain>
    </source>
</reference>
<keyword evidence="4" id="KW-1185">Reference proteome</keyword>
<keyword evidence="3" id="KW-0378">Hydrolase</keyword>
<sequence length="517" mass="57520">MISPNVQPPTLRAKAPPRTSTRQAAPKSQAAGETRSRKQTDASARVRIRLYRHGLGDCMLLRFAKPDSSDTFNVLIDCGLITVAEQPRQTMQAVAADIRDACQGRLDVVVMTHEHWDHVSGFHPTQARDIFDSMEIGEVWYGWTEDPRNELGQRLRAERAAKLNALATAVEAFNNSPSPGMKQRGTELGRMLGFFGLKPGEPAGTRIGKTRDAFEYLQGKQDVKTRYLSPKQAPRTLDGAPNVRVYVLGPPPDEGMIKRSAPTKKGREAYELASELQLASNLDAAFLRLGPDGAPDDDGFDDCPFDPSLRREMDSGQRCSAALADMFANVWHTQGDEWRQIEEDWTQAAETLALNLDSHTNNTCLVLAFEFIDSGEVLLFPADAQVGNWLSWQDLRWKVGSGVVTGPELLARTVFYKVGHHGSHNATLRDKGLEQMTSENLVAFIPVSKAQAIKNRWMGMPFNPLLKRLKEKTFGRVLVADEDRPGDASLAELSPAARKQFKSSLKEHELWFEVSLR</sequence>
<name>A0A6N9HPF9_9BURK</name>
<dbReference type="InterPro" id="IPR001279">
    <property type="entry name" value="Metallo-B-lactamas"/>
</dbReference>
<proteinExistence type="predicted"/>